<dbReference type="GO" id="GO:0005737">
    <property type="term" value="C:cytoplasm"/>
    <property type="evidence" value="ECO:0007669"/>
    <property type="project" value="TreeGrafter"/>
</dbReference>
<gene>
    <name evidence="2" type="ORF">FWILDA_LOCUS11714</name>
</gene>
<dbReference type="GO" id="GO:0004672">
    <property type="term" value="F:protein kinase activity"/>
    <property type="evidence" value="ECO:0007669"/>
    <property type="project" value="InterPro"/>
</dbReference>
<dbReference type="AlphaFoldDB" id="A0A9W4SX92"/>
<comment type="caution">
    <text evidence="2">The sequence shown here is derived from an EMBL/GenBank/DDBJ whole genome shotgun (WGS) entry which is preliminary data.</text>
</comment>
<dbReference type="Gene3D" id="1.10.510.10">
    <property type="entry name" value="Transferase(Phosphotransferase) domain 1"/>
    <property type="match status" value="1"/>
</dbReference>
<evidence type="ECO:0000313" key="3">
    <source>
        <dbReference type="Proteomes" id="UP001153678"/>
    </source>
</evidence>
<feature type="domain" description="Protein kinase" evidence="1">
    <location>
        <begin position="1"/>
        <end position="129"/>
    </location>
</feature>
<dbReference type="Pfam" id="PF00069">
    <property type="entry name" value="Pkinase"/>
    <property type="match status" value="1"/>
</dbReference>
<name>A0A9W4SX92_9GLOM</name>
<dbReference type="PROSITE" id="PS50011">
    <property type="entry name" value="PROTEIN_KINASE_DOM"/>
    <property type="match status" value="1"/>
</dbReference>
<dbReference type="InterPro" id="IPR050167">
    <property type="entry name" value="Ser_Thr_protein_kinase"/>
</dbReference>
<evidence type="ECO:0000259" key="1">
    <source>
        <dbReference type="PROSITE" id="PS50011"/>
    </source>
</evidence>
<proteinExistence type="predicted"/>
<reference evidence="2" key="1">
    <citation type="submission" date="2022-08" db="EMBL/GenBank/DDBJ databases">
        <authorList>
            <person name="Kallberg Y."/>
            <person name="Tangrot J."/>
            <person name="Rosling A."/>
        </authorList>
    </citation>
    <scope>NUCLEOTIDE SEQUENCE</scope>
    <source>
        <strain evidence="2">Wild A</strain>
    </source>
</reference>
<dbReference type="Proteomes" id="UP001153678">
    <property type="component" value="Unassembled WGS sequence"/>
</dbReference>
<evidence type="ECO:0000313" key="2">
    <source>
        <dbReference type="EMBL" id="CAI2184712.1"/>
    </source>
</evidence>
<dbReference type="InterPro" id="IPR000719">
    <property type="entry name" value="Prot_kinase_dom"/>
</dbReference>
<sequence length="129" mass="14973">MSNSTDNIKNLIDKLFTLLTKIRDKSFSFDETKDILNKCITFSTRSNGLAFIHKQNIIHQDFHSGNIFCKNEYDIIISDLKISKISTESSVDENECYGIIPYMAPEIFQEQKYKKYTKASDLYSFGMIM</sequence>
<organism evidence="2 3">
    <name type="scientific">Funneliformis geosporum</name>
    <dbReference type="NCBI Taxonomy" id="1117311"/>
    <lineage>
        <taxon>Eukaryota</taxon>
        <taxon>Fungi</taxon>
        <taxon>Fungi incertae sedis</taxon>
        <taxon>Mucoromycota</taxon>
        <taxon>Glomeromycotina</taxon>
        <taxon>Glomeromycetes</taxon>
        <taxon>Glomerales</taxon>
        <taxon>Glomeraceae</taxon>
        <taxon>Funneliformis</taxon>
    </lineage>
</organism>
<protein>
    <submittedName>
        <fullName evidence="2">15781_t:CDS:1</fullName>
    </submittedName>
</protein>
<dbReference type="EMBL" id="CAMKVN010003430">
    <property type="protein sequence ID" value="CAI2184712.1"/>
    <property type="molecule type" value="Genomic_DNA"/>
</dbReference>
<keyword evidence="3" id="KW-1185">Reference proteome</keyword>
<dbReference type="SUPFAM" id="SSF56112">
    <property type="entry name" value="Protein kinase-like (PK-like)"/>
    <property type="match status" value="1"/>
</dbReference>
<dbReference type="PANTHER" id="PTHR23257">
    <property type="entry name" value="SERINE-THREONINE PROTEIN KINASE"/>
    <property type="match status" value="1"/>
</dbReference>
<dbReference type="OrthoDB" id="4062651at2759"/>
<dbReference type="InterPro" id="IPR011009">
    <property type="entry name" value="Kinase-like_dom_sf"/>
</dbReference>
<dbReference type="GO" id="GO:0007165">
    <property type="term" value="P:signal transduction"/>
    <property type="evidence" value="ECO:0007669"/>
    <property type="project" value="TreeGrafter"/>
</dbReference>
<accession>A0A9W4SX92</accession>
<dbReference type="GO" id="GO:0005524">
    <property type="term" value="F:ATP binding"/>
    <property type="evidence" value="ECO:0007669"/>
    <property type="project" value="InterPro"/>
</dbReference>